<dbReference type="Pfam" id="PF17201">
    <property type="entry name" value="Cache_3-Cache_2"/>
    <property type="match status" value="1"/>
</dbReference>
<comment type="caution">
    <text evidence="8">The sequence shown here is derived from an EMBL/GenBank/DDBJ whole genome shotgun (WGS) entry which is preliminary data.</text>
</comment>
<feature type="transmembrane region" description="Helical" evidence="5">
    <location>
        <begin position="129"/>
        <end position="152"/>
    </location>
</feature>
<dbReference type="Gene3D" id="1.10.287.950">
    <property type="entry name" value="Methyl-accepting chemotaxis protein"/>
    <property type="match status" value="1"/>
</dbReference>
<dbReference type="Proteomes" id="UP001165263">
    <property type="component" value="Unassembled WGS sequence"/>
</dbReference>
<protein>
    <submittedName>
        <fullName evidence="8">Methyl-accepting chemotaxis protein</fullName>
    </submittedName>
</protein>
<dbReference type="Pfam" id="PF00672">
    <property type="entry name" value="HAMP"/>
    <property type="match status" value="1"/>
</dbReference>
<dbReference type="InterPro" id="IPR033462">
    <property type="entry name" value="Cache_3-Cache_2"/>
</dbReference>
<name>A0ABT2C278_9BURK</name>
<evidence type="ECO:0000256" key="3">
    <source>
        <dbReference type="PROSITE-ProRule" id="PRU00284"/>
    </source>
</evidence>
<organism evidence="8 9">
    <name type="scientific">Telluria mixta</name>
    <dbReference type="NCBI Taxonomy" id="34071"/>
    <lineage>
        <taxon>Bacteria</taxon>
        <taxon>Pseudomonadati</taxon>
        <taxon>Pseudomonadota</taxon>
        <taxon>Betaproteobacteria</taxon>
        <taxon>Burkholderiales</taxon>
        <taxon>Oxalobacteraceae</taxon>
        <taxon>Telluria group</taxon>
        <taxon>Telluria</taxon>
    </lineage>
</organism>
<dbReference type="PANTHER" id="PTHR43531:SF14">
    <property type="entry name" value="METHYL-ACCEPTING CHEMOTAXIS PROTEIN I-RELATED"/>
    <property type="match status" value="1"/>
</dbReference>
<dbReference type="EMBL" id="JANUHC010000007">
    <property type="protein sequence ID" value="MCS0631473.1"/>
    <property type="molecule type" value="Genomic_DNA"/>
</dbReference>
<dbReference type="CDD" id="cd11386">
    <property type="entry name" value="MCP_signal"/>
    <property type="match status" value="1"/>
</dbReference>
<dbReference type="SMART" id="SM00283">
    <property type="entry name" value="MA"/>
    <property type="match status" value="1"/>
</dbReference>
<feature type="domain" description="Methyl-accepting transducer" evidence="6">
    <location>
        <begin position="212"/>
        <end position="441"/>
    </location>
</feature>
<dbReference type="InterPro" id="IPR003660">
    <property type="entry name" value="HAMP_dom"/>
</dbReference>
<dbReference type="InterPro" id="IPR004089">
    <property type="entry name" value="MCPsignal_dom"/>
</dbReference>
<keyword evidence="1" id="KW-0488">Methylation</keyword>
<evidence type="ECO:0000256" key="2">
    <source>
        <dbReference type="ARBA" id="ARBA00029447"/>
    </source>
</evidence>
<keyword evidence="9" id="KW-1185">Reference proteome</keyword>
<accession>A0ABT2C278</accession>
<evidence type="ECO:0000259" key="6">
    <source>
        <dbReference type="PROSITE" id="PS50111"/>
    </source>
</evidence>
<dbReference type="CDD" id="cd06225">
    <property type="entry name" value="HAMP"/>
    <property type="match status" value="1"/>
</dbReference>
<evidence type="ECO:0000313" key="9">
    <source>
        <dbReference type="Proteomes" id="UP001165263"/>
    </source>
</evidence>
<dbReference type="SUPFAM" id="SSF58104">
    <property type="entry name" value="Methyl-accepting chemotaxis protein (MCP) signaling domain"/>
    <property type="match status" value="1"/>
</dbReference>
<dbReference type="PROSITE" id="PS50885">
    <property type="entry name" value="HAMP"/>
    <property type="match status" value="1"/>
</dbReference>
<keyword evidence="5" id="KW-0472">Membrane</keyword>
<evidence type="ECO:0000256" key="5">
    <source>
        <dbReference type="SAM" id="Phobius"/>
    </source>
</evidence>
<keyword evidence="3" id="KW-0807">Transducer</keyword>
<sequence length="474" mass="48862">MLFIDARVKTPGGKLAVAGLGLSAEALANSIRNYRLGKSGYVYLVSNDGTLLVHRDRSLLDGRHALDKQPGFTPELARSLLGKQAFASARYDAPAGRQFVASSYVPELNLYVIAEVPETEVLGNIGRTAAVSAIIAALVGGAVGLAAIWFVAGAISAPVMGAAGMLGEIADGEGDLSRRLQADGEDEVGKLAQAFNRFVGSLSGTIGKVRDSSHVIAGATEEIARGNMDLSARTEAQASSIEETAAAMEELTTTVRHNADNAMEANRLVSETAQSAEKGGAVVAEVVRTMGAITESSRKISEIIGVIDGIAFQTNILALNAAVEAARAGEQGRGFAVVAGEVRTLAQRSAAASKEIRQLILDSVAKVDAGSTLADGAGQAMEAIVTSVRRAEVLMRDIAASSQEQSMGIAQVNQAIAQMDDATQQNAALVEEAAAAAAALQEQARELDAVVSTFKLAATTPALAAPAGRKLLAA</sequence>
<keyword evidence="4" id="KW-0175">Coiled coil</keyword>
<keyword evidence="5" id="KW-0812">Transmembrane</keyword>
<comment type="similarity">
    <text evidence="2">Belongs to the methyl-accepting chemotaxis (MCP) protein family.</text>
</comment>
<proteinExistence type="inferred from homology"/>
<dbReference type="InterPro" id="IPR004090">
    <property type="entry name" value="Chemotax_Me-accpt_rcpt"/>
</dbReference>
<evidence type="ECO:0000259" key="7">
    <source>
        <dbReference type="PROSITE" id="PS50885"/>
    </source>
</evidence>
<evidence type="ECO:0000256" key="1">
    <source>
        <dbReference type="ARBA" id="ARBA00022481"/>
    </source>
</evidence>
<keyword evidence="5" id="KW-1133">Transmembrane helix</keyword>
<dbReference type="Gene3D" id="3.30.450.20">
    <property type="entry name" value="PAS domain"/>
    <property type="match status" value="1"/>
</dbReference>
<evidence type="ECO:0000256" key="4">
    <source>
        <dbReference type="SAM" id="Coils"/>
    </source>
</evidence>
<gene>
    <name evidence="8" type="ORF">NX786_19270</name>
</gene>
<dbReference type="Pfam" id="PF00015">
    <property type="entry name" value="MCPsignal"/>
    <property type="match status" value="1"/>
</dbReference>
<dbReference type="PANTHER" id="PTHR43531">
    <property type="entry name" value="PROTEIN ICFG"/>
    <property type="match status" value="1"/>
</dbReference>
<feature type="coiled-coil region" evidence="4">
    <location>
        <begin position="412"/>
        <end position="450"/>
    </location>
</feature>
<dbReference type="PROSITE" id="PS50111">
    <property type="entry name" value="CHEMOTAXIS_TRANSDUC_2"/>
    <property type="match status" value="1"/>
</dbReference>
<evidence type="ECO:0000313" key="8">
    <source>
        <dbReference type="EMBL" id="MCS0631473.1"/>
    </source>
</evidence>
<feature type="domain" description="HAMP" evidence="7">
    <location>
        <begin position="153"/>
        <end position="207"/>
    </location>
</feature>
<dbReference type="CDD" id="cd12912">
    <property type="entry name" value="PDC2_MCP_like"/>
    <property type="match status" value="1"/>
</dbReference>
<dbReference type="SMART" id="SM00304">
    <property type="entry name" value="HAMP"/>
    <property type="match status" value="1"/>
</dbReference>
<dbReference type="PRINTS" id="PR00260">
    <property type="entry name" value="CHEMTRNSDUCR"/>
</dbReference>
<dbReference type="InterPro" id="IPR051310">
    <property type="entry name" value="MCP_chemotaxis"/>
</dbReference>
<reference evidence="8" key="1">
    <citation type="submission" date="2022-08" db="EMBL/GenBank/DDBJ databases">
        <title>Reclassification of Massilia species as members of the genera Telluria, Duganella, Pseudoduganella, Mokoshia gen. nov. and Zemynaea gen. nov. using orthogonal and non-orthogonal genome-based approaches.</title>
        <authorList>
            <person name="Bowman J.P."/>
        </authorList>
    </citation>
    <scope>NUCLEOTIDE SEQUENCE</scope>
    <source>
        <strain evidence="8">LMG 11547</strain>
    </source>
</reference>